<dbReference type="Pfam" id="PF04299">
    <property type="entry name" value="FMN_bind_2"/>
    <property type="match status" value="1"/>
</dbReference>
<organism evidence="1 2">
    <name type="scientific">Novimethylophilus kurashikiensis</name>
    <dbReference type="NCBI Taxonomy" id="1825523"/>
    <lineage>
        <taxon>Bacteria</taxon>
        <taxon>Pseudomonadati</taxon>
        <taxon>Pseudomonadota</taxon>
        <taxon>Betaproteobacteria</taxon>
        <taxon>Nitrosomonadales</taxon>
        <taxon>Methylophilaceae</taxon>
        <taxon>Novimethylophilus</taxon>
    </lineage>
</organism>
<accession>A0A2R5F5S5</accession>
<evidence type="ECO:0000313" key="2">
    <source>
        <dbReference type="Proteomes" id="UP000245081"/>
    </source>
</evidence>
<dbReference type="EMBL" id="BDOQ01000002">
    <property type="protein sequence ID" value="GBG12978.1"/>
    <property type="molecule type" value="Genomic_DNA"/>
</dbReference>
<reference evidence="1 2" key="1">
    <citation type="journal article" date="2018" name="Environ. Microbiol.">
        <title>Isolation and genomic characterization of Novimethylophilus kurashikiensis gen. nov. sp. nov., a new lanthanide-dependent methylotrophic species of Methylophilaceae.</title>
        <authorList>
            <person name="Lv H."/>
            <person name="Sahin N."/>
            <person name="Tani A."/>
        </authorList>
    </citation>
    <scope>NUCLEOTIDE SEQUENCE [LARGE SCALE GENOMIC DNA]</scope>
    <source>
        <strain evidence="1 2">La2-4</strain>
    </source>
</reference>
<comment type="caution">
    <text evidence="1">The sequence shown here is derived from an EMBL/GenBank/DDBJ whole genome shotgun (WGS) entry which is preliminary data.</text>
</comment>
<dbReference type="PIRSF" id="PIRSF010372">
    <property type="entry name" value="PaiB"/>
    <property type="match status" value="1"/>
</dbReference>
<dbReference type="Gene3D" id="2.30.110.10">
    <property type="entry name" value="Electron Transport, Fmn-binding Protein, Chain A"/>
    <property type="match status" value="1"/>
</dbReference>
<dbReference type="AlphaFoldDB" id="A0A2R5F5S5"/>
<proteinExistence type="predicted"/>
<dbReference type="PANTHER" id="PTHR35802:SF1">
    <property type="entry name" value="PROTEASE SYNTHASE AND SPORULATION PROTEIN PAI 2"/>
    <property type="match status" value="1"/>
</dbReference>
<dbReference type="SUPFAM" id="SSF50475">
    <property type="entry name" value="FMN-binding split barrel"/>
    <property type="match status" value="1"/>
</dbReference>
<gene>
    <name evidence="1" type="primary">paiB</name>
    <name evidence="1" type="ORF">NMK_0515</name>
</gene>
<dbReference type="Proteomes" id="UP000245081">
    <property type="component" value="Unassembled WGS sequence"/>
</dbReference>
<dbReference type="InterPro" id="IPR007396">
    <property type="entry name" value="TR_PAI2-type"/>
</dbReference>
<keyword evidence="2" id="KW-1185">Reference proteome</keyword>
<dbReference type="InterPro" id="IPR012349">
    <property type="entry name" value="Split_barrel_FMN-bd"/>
</dbReference>
<name>A0A2R5F5S5_9PROT</name>
<sequence>MHALMADRALATLVTLNGGRMDANHIPLHFEPQASLNGSLQGHIAKANPIYAGANEKIDALAIFHGPDSYVSPNWYPTKQEHGKVVPTWNYIVVHARGKLRFIDDPVWIRAQLDTLTAQHEAAFTPAWKTGDAPPEYIDRMMTAIVGIEIAVETLEGKWKISQNQPRQNQQGVIAGLKSASQPDGLAIAAWMAASEREG</sequence>
<dbReference type="PANTHER" id="PTHR35802">
    <property type="entry name" value="PROTEASE SYNTHASE AND SPORULATION PROTEIN PAI 2"/>
    <property type="match status" value="1"/>
</dbReference>
<evidence type="ECO:0000313" key="1">
    <source>
        <dbReference type="EMBL" id="GBG12978.1"/>
    </source>
</evidence>
<protein>
    <submittedName>
        <fullName evidence="1">Transcriptional regulator</fullName>
    </submittedName>
</protein>